<dbReference type="PROSITE" id="PS50088">
    <property type="entry name" value="ANK_REPEAT"/>
    <property type="match status" value="2"/>
</dbReference>
<comment type="caution">
    <text evidence="9">The sequence shown here is derived from an EMBL/GenBank/DDBJ whole genome shotgun (WGS) entry which is preliminary data.</text>
</comment>
<dbReference type="PANTHER" id="PTHR10039:SF15">
    <property type="entry name" value="NACHT DOMAIN-CONTAINING PROTEIN"/>
    <property type="match status" value="1"/>
</dbReference>
<dbReference type="EMBL" id="PDXF01000135">
    <property type="protein sequence ID" value="RYN86573.1"/>
    <property type="molecule type" value="Genomic_DNA"/>
</dbReference>
<dbReference type="Gene3D" id="1.25.40.20">
    <property type="entry name" value="Ankyrin repeat-containing domain"/>
    <property type="match status" value="2"/>
</dbReference>
<feature type="transmembrane region" description="Helical" evidence="7">
    <location>
        <begin position="883"/>
        <end position="904"/>
    </location>
</feature>
<dbReference type="Pfam" id="PF24883">
    <property type="entry name" value="NPHP3_N"/>
    <property type="match status" value="1"/>
</dbReference>
<dbReference type="PANTHER" id="PTHR10039">
    <property type="entry name" value="AMELOGENIN"/>
    <property type="match status" value="1"/>
</dbReference>
<gene>
    <name evidence="9" type="ORF">AA0119_g12750</name>
</gene>
<proteinExistence type="predicted"/>
<protein>
    <recommendedName>
        <fullName evidence="8">Nephrocystin 3-like N-terminal domain-containing protein</fullName>
    </recommendedName>
</protein>
<dbReference type="PROSITE" id="PS50297">
    <property type="entry name" value="ANK_REP_REGION"/>
    <property type="match status" value="1"/>
</dbReference>
<name>A0ABY0FQC4_9PLEO</name>
<dbReference type="InterPro" id="IPR045863">
    <property type="entry name" value="CorA_TM1_TM2"/>
</dbReference>
<dbReference type="Pfam" id="PF12796">
    <property type="entry name" value="Ank_2"/>
    <property type="match status" value="2"/>
</dbReference>
<reference evidence="10" key="1">
    <citation type="journal article" date="2019" name="bioRxiv">
        <title>Genomics, evolutionary history and diagnostics of the Alternaria alternata species group including apple and Asian pear pathotypes.</title>
        <authorList>
            <person name="Armitage A.D."/>
            <person name="Cockerton H.M."/>
            <person name="Sreenivasaprasad S."/>
            <person name="Woodhall J.W."/>
            <person name="Lane C.R."/>
            <person name="Harrison R.J."/>
            <person name="Clarkson J.P."/>
        </authorList>
    </citation>
    <scope>NUCLEOTIDE SEQUENCE [LARGE SCALE GENOMIC DNA]</scope>
    <source>
        <strain evidence="10">FERA 635</strain>
    </source>
</reference>
<keyword evidence="3" id="KW-0677">Repeat</keyword>
<dbReference type="InterPro" id="IPR002523">
    <property type="entry name" value="MgTranspt_CorA/ZnTranspt_ZntB"/>
</dbReference>
<comment type="subcellular location">
    <subcellularLocation>
        <location evidence="1">Membrane</location>
        <topology evidence="1">Multi-pass membrane protein</topology>
    </subcellularLocation>
</comment>
<dbReference type="SMART" id="SM00248">
    <property type="entry name" value="ANK"/>
    <property type="match status" value="4"/>
</dbReference>
<organism evidence="9 10">
    <name type="scientific">Alternaria tenuissima</name>
    <dbReference type="NCBI Taxonomy" id="119927"/>
    <lineage>
        <taxon>Eukaryota</taxon>
        <taxon>Fungi</taxon>
        <taxon>Dikarya</taxon>
        <taxon>Ascomycota</taxon>
        <taxon>Pezizomycotina</taxon>
        <taxon>Dothideomycetes</taxon>
        <taxon>Pleosporomycetidae</taxon>
        <taxon>Pleosporales</taxon>
        <taxon>Pleosporineae</taxon>
        <taxon>Pleosporaceae</taxon>
        <taxon>Alternaria</taxon>
        <taxon>Alternaria sect. Alternaria</taxon>
        <taxon>Alternaria alternata complex</taxon>
    </lineage>
</organism>
<dbReference type="Pfam" id="PF01544">
    <property type="entry name" value="CorA"/>
    <property type="match status" value="1"/>
</dbReference>
<evidence type="ECO:0000256" key="7">
    <source>
        <dbReference type="SAM" id="Phobius"/>
    </source>
</evidence>
<evidence type="ECO:0000313" key="10">
    <source>
        <dbReference type="Proteomes" id="UP000293195"/>
    </source>
</evidence>
<dbReference type="SUPFAM" id="SSF144083">
    <property type="entry name" value="Magnesium transport protein CorA, transmembrane region"/>
    <property type="match status" value="1"/>
</dbReference>
<dbReference type="InterPro" id="IPR002110">
    <property type="entry name" value="Ankyrin_rpt"/>
</dbReference>
<keyword evidence="5 7" id="KW-0472">Membrane</keyword>
<feature type="repeat" description="ANK" evidence="6">
    <location>
        <begin position="537"/>
        <end position="569"/>
    </location>
</feature>
<dbReference type="Proteomes" id="UP000293195">
    <property type="component" value="Unassembled WGS sequence"/>
</dbReference>
<evidence type="ECO:0000256" key="2">
    <source>
        <dbReference type="ARBA" id="ARBA00022692"/>
    </source>
</evidence>
<dbReference type="InterPro" id="IPR036770">
    <property type="entry name" value="Ankyrin_rpt-contain_sf"/>
</dbReference>
<feature type="domain" description="Nephrocystin 3-like N-terminal" evidence="8">
    <location>
        <begin position="1"/>
        <end position="128"/>
    </location>
</feature>
<evidence type="ECO:0000256" key="5">
    <source>
        <dbReference type="ARBA" id="ARBA00023136"/>
    </source>
</evidence>
<dbReference type="InterPro" id="IPR056884">
    <property type="entry name" value="NPHP3-like_N"/>
</dbReference>
<evidence type="ECO:0000256" key="6">
    <source>
        <dbReference type="PROSITE-ProRule" id="PRU00023"/>
    </source>
</evidence>
<keyword evidence="4 7" id="KW-1133">Transmembrane helix</keyword>
<feature type="repeat" description="ANK" evidence="6">
    <location>
        <begin position="570"/>
        <end position="602"/>
    </location>
</feature>
<accession>A0ABY0FQC4</accession>
<sequence length="972" mass="110838">MLASEVVHRLNDRSRSQDVNGPIGVAFAYLKKNFGEDDPAFELMKQLLGQLIRNCPWSDLVHDTEAWITCTPLSLGDVTALAREVGRSYRQVYIIIDALDELNLAQKGVNELVTSLHGLQDDIGAKLLYTLRNVPDVIEQLRKDGRIEIQAKEEDVSTFVDRELQSIDRGRLREKLHSETLRHDLKKSIVLSSKNMFSLAEHGITTLSESSLKAVETFVSSPSESFALGSFYSKEARRIMEQRVDYAKLASQVLSLMSFAERNLTMPEMQHALALRISQRNKGRSMLNVDEKGVANALISSCNGLLEIRSESQEITLVHDSASVLVRPDASGYFEPHMSFHLKRQLGIQSFHFNKLQEICITCLAHSEFKSGPCRNERLLEERFTRYPFYKYACKYWAQHALTLRAEHKTLLWEFLKNDQSVAAAYQGFLTSQDMPQGTKFSQDTPQGITGMHLAAHFGLNQILLELIKERADDVVNQDSNGRTPLWWAAKSRMKETAKTLIPRDYETVNSIVRSGDMELVQLLLDAGYDLNRTGAWGRTLLHNAIMEDQPTIAHKLLQKGARYDQADINGDTPLTLALRKGQPQTADILLDMGASTKDTTLEQWRKAYSKPGCSAMQLTKTTRKTSLKFLEDGTYDDMKNGVQYQAMNLFVFSAPSSPAWLQSNCLSPSLQHENSWQGPVITYVVVLKFPAATMMKQKTGFSLSPMPPIGIKWDMIKDENAKAGFRRLAHYHNLPDTWIAEEMLHMYLQLLKQMRMRWEMICEEYELHLQRCREEILNAKGEDLELTDQLLKDAQQWITLRRELARHITEATQFVSEYNRLYREENAHGHCQDFLHKFQFGVEQSLNSLDTTSQNLINIEFNLVTIREARKSVTMSASLKRLSWITFVFLPATFSASLFGMNVDILRDNPSWKWMAAVQIHYGQTPVAALNDCLLTTVQLEAWLDRVTNNTTARLDREKRKQKKALHATVA</sequence>
<keyword evidence="2 7" id="KW-0812">Transmembrane</keyword>
<evidence type="ECO:0000256" key="3">
    <source>
        <dbReference type="ARBA" id="ARBA00022737"/>
    </source>
</evidence>
<evidence type="ECO:0000313" key="9">
    <source>
        <dbReference type="EMBL" id="RYN86573.1"/>
    </source>
</evidence>
<evidence type="ECO:0000256" key="4">
    <source>
        <dbReference type="ARBA" id="ARBA00022989"/>
    </source>
</evidence>
<keyword evidence="6" id="KW-0040">ANK repeat</keyword>
<evidence type="ECO:0000259" key="8">
    <source>
        <dbReference type="Pfam" id="PF24883"/>
    </source>
</evidence>
<evidence type="ECO:0000256" key="1">
    <source>
        <dbReference type="ARBA" id="ARBA00004141"/>
    </source>
</evidence>
<dbReference type="SUPFAM" id="SSF48403">
    <property type="entry name" value="Ankyrin repeat"/>
    <property type="match status" value="1"/>
</dbReference>
<dbReference type="Gene3D" id="1.20.58.340">
    <property type="entry name" value="Magnesium transport protein CorA, transmembrane region"/>
    <property type="match status" value="1"/>
</dbReference>
<keyword evidence="10" id="KW-1185">Reference proteome</keyword>